<keyword evidence="1" id="KW-0732">Signal</keyword>
<evidence type="ECO:0008006" key="4">
    <source>
        <dbReference type="Google" id="ProtNLM"/>
    </source>
</evidence>
<feature type="chain" id="PRO_5045972888" description="Secreted protein" evidence="1">
    <location>
        <begin position="18"/>
        <end position="144"/>
    </location>
</feature>
<gene>
    <name evidence="2" type="ORF">GII31_01040</name>
</gene>
<name>A0ABX6ICS1_9ACTN</name>
<dbReference type="EMBL" id="CP045809">
    <property type="protein sequence ID" value="QHN33699.1"/>
    <property type="molecule type" value="Genomic_DNA"/>
</dbReference>
<keyword evidence="3" id="KW-1185">Reference proteome</keyword>
<protein>
    <recommendedName>
        <fullName evidence="4">Secreted protein</fullName>
    </recommendedName>
</protein>
<evidence type="ECO:0000313" key="2">
    <source>
        <dbReference type="EMBL" id="QHN33699.1"/>
    </source>
</evidence>
<organism evidence="2 3">
    <name type="scientific">Gordonia pseudamarae</name>
    <dbReference type="NCBI Taxonomy" id="2831662"/>
    <lineage>
        <taxon>Bacteria</taxon>
        <taxon>Bacillati</taxon>
        <taxon>Actinomycetota</taxon>
        <taxon>Actinomycetes</taxon>
        <taxon>Mycobacteriales</taxon>
        <taxon>Gordoniaceae</taxon>
        <taxon>Gordonia</taxon>
    </lineage>
</organism>
<dbReference type="RefSeq" id="WP_213245980.1">
    <property type="nucleotide sequence ID" value="NZ_CP045806.1"/>
</dbReference>
<reference evidence="2" key="1">
    <citation type="journal article" date="2021" name="Nat. Microbiol.">
        <title>Cocultivation of an ultrasmall environmental parasitic bacterium with lytic ability against bacteria associated with wastewater foams.</title>
        <authorList>
            <person name="Batinovic S."/>
            <person name="Rose J.J.A."/>
            <person name="Ratcliffe J."/>
            <person name="Seviour R.J."/>
            <person name="Petrovski S."/>
        </authorList>
    </citation>
    <scope>NUCLEOTIDE SEQUENCE</scope>
    <source>
        <strain evidence="2">CON9</strain>
    </source>
</reference>
<evidence type="ECO:0000313" key="3">
    <source>
        <dbReference type="Proteomes" id="UP001059836"/>
    </source>
</evidence>
<feature type="signal peptide" evidence="1">
    <location>
        <begin position="1"/>
        <end position="17"/>
    </location>
</feature>
<sequence length="144" mass="15236">MALKGFVAVAVAAAAVATPTMVITVEAEASPGARVVLWPDRPSDCPSRVCAEGGWVVTGPTLKAVLAGVDKWRLGSTKKVAIDTCVAAGNAVTRKQCDDMGFQAVSQMMTVNPEWMRAHIKTNPNTRAAASGWVQGQWWQNEPG</sequence>
<dbReference type="Proteomes" id="UP001059836">
    <property type="component" value="Chromosome"/>
</dbReference>
<proteinExistence type="predicted"/>
<evidence type="ECO:0000256" key="1">
    <source>
        <dbReference type="SAM" id="SignalP"/>
    </source>
</evidence>
<accession>A0ABX6ICS1</accession>